<evidence type="ECO:0000313" key="3">
    <source>
        <dbReference type="Proteomes" id="UP001626550"/>
    </source>
</evidence>
<feature type="compositionally biased region" description="Acidic residues" evidence="1">
    <location>
        <begin position="1"/>
        <end position="10"/>
    </location>
</feature>
<proteinExistence type="predicted"/>
<evidence type="ECO:0000313" key="2">
    <source>
        <dbReference type="EMBL" id="KAL3312922.1"/>
    </source>
</evidence>
<dbReference type="Proteomes" id="UP001626550">
    <property type="component" value="Unassembled WGS sequence"/>
</dbReference>
<protein>
    <submittedName>
        <fullName evidence="2">Uncharacterized protein</fullName>
    </submittedName>
</protein>
<evidence type="ECO:0000256" key="1">
    <source>
        <dbReference type="SAM" id="MobiDB-lite"/>
    </source>
</evidence>
<feature type="region of interest" description="Disordered" evidence="1">
    <location>
        <begin position="1"/>
        <end position="27"/>
    </location>
</feature>
<accession>A0ABD2Q143</accession>
<comment type="caution">
    <text evidence="2">The sequence shown here is derived from an EMBL/GenBank/DDBJ whole genome shotgun (WGS) entry which is preliminary data.</text>
</comment>
<dbReference type="EMBL" id="JBJKFK010001505">
    <property type="protein sequence ID" value="KAL3312922.1"/>
    <property type="molecule type" value="Genomic_DNA"/>
</dbReference>
<organism evidence="2 3">
    <name type="scientific">Cichlidogyrus casuarinus</name>
    <dbReference type="NCBI Taxonomy" id="1844966"/>
    <lineage>
        <taxon>Eukaryota</taxon>
        <taxon>Metazoa</taxon>
        <taxon>Spiralia</taxon>
        <taxon>Lophotrochozoa</taxon>
        <taxon>Platyhelminthes</taxon>
        <taxon>Monogenea</taxon>
        <taxon>Monopisthocotylea</taxon>
        <taxon>Dactylogyridea</taxon>
        <taxon>Ancyrocephalidae</taxon>
        <taxon>Cichlidogyrus</taxon>
    </lineage>
</organism>
<dbReference type="AlphaFoldDB" id="A0ABD2Q143"/>
<gene>
    <name evidence="2" type="ORF">Ciccas_008482</name>
</gene>
<reference evidence="2 3" key="1">
    <citation type="submission" date="2024-11" db="EMBL/GenBank/DDBJ databases">
        <title>Adaptive evolution of stress response genes in parasites aligns with host niche diversity.</title>
        <authorList>
            <person name="Hahn C."/>
            <person name="Resl P."/>
        </authorList>
    </citation>
    <scope>NUCLEOTIDE SEQUENCE [LARGE SCALE GENOMIC DNA]</scope>
    <source>
        <strain evidence="2">EGGRZ-B1_66</strain>
        <tissue evidence="2">Body</tissue>
    </source>
</reference>
<sequence>MDSYETDFSDDSTLANSSGGKVDQHLDRLDGKSRNRILFRLAQSRAMSTQCILDWWSPDSQEVESVKVLQLYEITKKQIH</sequence>
<keyword evidence="3" id="KW-1185">Reference proteome</keyword>
<name>A0ABD2Q143_9PLAT</name>